<comment type="caution">
    <text evidence="1">The sequence shown here is derived from an EMBL/GenBank/DDBJ whole genome shotgun (WGS) entry which is preliminary data.</text>
</comment>
<name>A0ACD3R669_LARCR</name>
<reference evidence="1" key="1">
    <citation type="submission" date="2018-11" db="EMBL/GenBank/DDBJ databases">
        <title>The sequence and de novo assembly of Larimichthys crocea genome using PacBio and Hi-C technologies.</title>
        <authorList>
            <person name="Xu P."/>
            <person name="Chen B."/>
            <person name="Zhou Z."/>
            <person name="Ke Q."/>
            <person name="Wu Y."/>
            <person name="Bai H."/>
            <person name="Pu F."/>
        </authorList>
    </citation>
    <scope>NUCLEOTIDE SEQUENCE</scope>
    <source>
        <tissue evidence="1">Muscle</tissue>
    </source>
</reference>
<proteinExistence type="predicted"/>
<evidence type="ECO:0000313" key="1">
    <source>
        <dbReference type="EMBL" id="TMS14895.1"/>
    </source>
</evidence>
<protein>
    <submittedName>
        <fullName evidence="1">Uncharacterized protein</fullName>
    </submittedName>
</protein>
<sequence length="589" mass="66453">MERKRARLRIESDDEEEEEEEEKEEDKNRRPSLRIRKKPKYTEDDEDEEEDRDEVEEEGEEDDEQPGPSTQNNHTQERFLNVTCGNKTGLLDKDKLYQAVKCIKCGDSWFSPSAFEELGGKGANKKWKTSILYDKKPLKFWIEQGHLTTQGFKTTTKKMKIRSSSRISESTSEESEIQSAEETEEDDVTDEDWLPGSEELVLETEEERVELGNNGEVVDLTRVDENKEEEDEVEKGEMEDGDMPAVDENDNSDVEGREAKSIISTPLREVKVVIRRLPEFQVQTNAVMEYPLKDSEDAQNEDERARNGLPVDDLSITASVQLDHSHMSETSTIGDDEKENQEGFTEDSEREEDEQRKIKTESSPTLSARATMSQDIKPETKHIGSLCDHAANLCASPVLVVTVTDTHLVDIKGDWEEGHCEEMEETEGKQTEMRPALFEDCENASDEHLHMSSSDATGQPFATGNIRDAASPQTFIKEEISAAMDYDPPTTSPSLLVGCKYEMTDGTTSSHDTAELQAMLLETGVPQISQASDTTPFPDIVEAQSSGSSTSCDLDTMDLDQLRKEKIKMQIRVLRLQEEILHSENKGAE</sequence>
<dbReference type="Proteomes" id="UP000793456">
    <property type="component" value="Chromosome IX"/>
</dbReference>
<organism evidence="1 2">
    <name type="scientific">Larimichthys crocea</name>
    <name type="common">Large yellow croaker</name>
    <name type="synonym">Pseudosciaena crocea</name>
    <dbReference type="NCBI Taxonomy" id="215358"/>
    <lineage>
        <taxon>Eukaryota</taxon>
        <taxon>Metazoa</taxon>
        <taxon>Chordata</taxon>
        <taxon>Craniata</taxon>
        <taxon>Vertebrata</taxon>
        <taxon>Euteleostomi</taxon>
        <taxon>Actinopterygii</taxon>
        <taxon>Neopterygii</taxon>
        <taxon>Teleostei</taxon>
        <taxon>Neoteleostei</taxon>
        <taxon>Acanthomorphata</taxon>
        <taxon>Eupercaria</taxon>
        <taxon>Sciaenidae</taxon>
        <taxon>Larimichthys</taxon>
    </lineage>
</organism>
<gene>
    <name evidence="1" type="ORF">E3U43_021357</name>
</gene>
<dbReference type="EMBL" id="CM011682">
    <property type="protein sequence ID" value="TMS14895.1"/>
    <property type="molecule type" value="Genomic_DNA"/>
</dbReference>
<evidence type="ECO:0000313" key="2">
    <source>
        <dbReference type="Proteomes" id="UP000793456"/>
    </source>
</evidence>
<keyword evidence="2" id="KW-1185">Reference proteome</keyword>
<accession>A0ACD3R669</accession>